<dbReference type="InterPro" id="IPR052895">
    <property type="entry name" value="HetReg/Transcr_Mod"/>
</dbReference>
<feature type="non-terminal residue" evidence="2">
    <location>
        <position position="150"/>
    </location>
</feature>
<proteinExistence type="predicted"/>
<feature type="non-terminal residue" evidence="2">
    <location>
        <position position="1"/>
    </location>
</feature>
<organism evidence="2 3">
    <name type="scientific">Periconia macrospinosa</name>
    <dbReference type="NCBI Taxonomy" id="97972"/>
    <lineage>
        <taxon>Eukaryota</taxon>
        <taxon>Fungi</taxon>
        <taxon>Dikarya</taxon>
        <taxon>Ascomycota</taxon>
        <taxon>Pezizomycotina</taxon>
        <taxon>Dothideomycetes</taxon>
        <taxon>Pleosporomycetidae</taxon>
        <taxon>Pleosporales</taxon>
        <taxon>Massarineae</taxon>
        <taxon>Periconiaceae</taxon>
        <taxon>Periconia</taxon>
    </lineage>
</organism>
<dbReference type="Proteomes" id="UP000244855">
    <property type="component" value="Unassembled WGS sequence"/>
</dbReference>
<feature type="domain" description="Heterokaryon incompatibility" evidence="1">
    <location>
        <begin position="1"/>
        <end position="141"/>
    </location>
</feature>
<evidence type="ECO:0000259" key="1">
    <source>
        <dbReference type="Pfam" id="PF06985"/>
    </source>
</evidence>
<sequence>YQAVSYAWGEPTQDQPMKLNGQYTLPITKTLASALSRLTGMCSTGYLWIDQICIDQSNLQERSQQVSLMGEIYQSALEVLVWTGQEVNELSETFKKSAQISARVERDLSRIGKDTLDKKHVRKITELLCRPWFSRGWVIQEAVMGKKVLL</sequence>
<dbReference type="PANTHER" id="PTHR24148">
    <property type="entry name" value="ANKYRIN REPEAT DOMAIN-CONTAINING PROTEIN 39 HOMOLOG-RELATED"/>
    <property type="match status" value="1"/>
</dbReference>
<gene>
    <name evidence="2" type="ORF">DM02DRAFT_507882</name>
</gene>
<dbReference type="AlphaFoldDB" id="A0A2V1DMQ8"/>
<name>A0A2V1DMQ8_9PLEO</name>
<evidence type="ECO:0000313" key="3">
    <source>
        <dbReference type="Proteomes" id="UP000244855"/>
    </source>
</evidence>
<keyword evidence="3" id="KW-1185">Reference proteome</keyword>
<dbReference type="OrthoDB" id="2157530at2759"/>
<reference evidence="2 3" key="1">
    <citation type="journal article" date="2018" name="Sci. Rep.">
        <title>Comparative genomics provides insights into the lifestyle and reveals functional heterogeneity of dark septate endophytic fungi.</title>
        <authorList>
            <person name="Knapp D.G."/>
            <person name="Nemeth J.B."/>
            <person name="Barry K."/>
            <person name="Hainaut M."/>
            <person name="Henrissat B."/>
            <person name="Johnson J."/>
            <person name="Kuo A."/>
            <person name="Lim J.H.P."/>
            <person name="Lipzen A."/>
            <person name="Nolan M."/>
            <person name="Ohm R.A."/>
            <person name="Tamas L."/>
            <person name="Grigoriev I.V."/>
            <person name="Spatafora J.W."/>
            <person name="Nagy L.G."/>
            <person name="Kovacs G.M."/>
        </authorList>
    </citation>
    <scope>NUCLEOTIDE SEQUENCE [LARGE SCALE GENOMIC DNA]</scope>
    <source>
        <strain evidence="2 3">DSE2036</strain>
    </source>
</reference>
<dbReference type="InterPro" id="IPR010730">
    <property type="entry name" value="HET"/>
</dbReference>
<evidence type="ECO:0000313" key="2">
    <source>
        <dbReference type="EMBL" id="PVH99482.1"/>
    </source>
</evidence>
<dbReference type="PANTHER" id="PTHR24148:SF80">
    <property type="entry name" value="HETEROKARYON INCOMPATIBILITY DOMAIN-CONTAINING PROTEIN"/>
    <property type="match status" value="1"/>
</dbReference>
<dbReference type="Pfam" id="PF06985">
    <property type="entry name" value="HET"/>
    <property type="match status" value="1"/>
</dbReference>
<protein>
    <submittedName>
        <fullName evidence="2">Heterokaryon incompatibility</fullName>
    </submittedName>
</protein>
<dbReference type="EMBL" id="KZ805391">
    <property type="protein sequence ID" value="PVH99482.1"/>
    <property type="molecule type" value="Genomic_DNA"/>
</dbReference>
<accession>A0A2V1DMQ8</accession>